<dbReference type="SUPFAM" id="SSF56784">
    <property type="entry name" value="HAD-like"/>
    <property type="match status" value="1"/>
</dbReference>
<dbReference type="SFLD" id="SFLDS00003">
    <property type="entry name" value="Haloacid_Dehalogenase"/>
    <property type="match status" value="1"/>
</dbReference>
<dbReference type="Proteomes" id="UP000298424">
    <property type="component" value="Unassembled WGS sequence"/>
</dbReference>
<dbReference type="AlphaFoldDB" id="A0A4R8ZDW8"/>
<dbReference type="GO" id="GO:0050308">
    <property type="term" value="F:sugar-phosphatase activity"/>
    <property type="evidence" value="ECO:0007669"/>
    <property type="project" value="TreeGrafter"/>
</dbReference>
<dbReference type="InterPro" id="IPR023214">
    <property type="entry name" value="HAD_sf"/>
</dbReference>
<dbReference type="InterPro" id="IPR051806">
    <property type="entry name" value="HAD-like_SPP"/>
</dbReference>
<dbReference type="SFLD" id="SFLDG01129">
    <property type="entry name" value="C1.5:_HAD__Beta-PGM__Phosphata"/>
    <property type="match status" value="1"/>
</dbReference>
<gene>
    <name evidence="1" type="ORF">E3T27_10165</name>
</gene>
<proteinExistence type="predicted"/>
<dbReference type="InterPro" id="IPR023198">
    <property type="entry name" value="PGP-like_dom2"/>
</dbReference>
<dbReference type="Gene3D" id="3.40.50.1000">
    <property type="entry name" value="HAD superfamily/HAD-like"/>
    <property type="match status" value="1"/>
</dbReference>
<dbReference type="PANTHER" id="PTHR43481">
    <property type="entry name" value="FRUCTOSE-1-PHOSPHATE PHOSPHATASE"/>
    <property type="match status" value="1"/>
</dbReference>
<keyword evidence="1" id="KW-0378">Hydrolase</keyword>
<accession>A0A4R8ZDW8</accession>
<dbReference type="PANTHER" id="PTHR43481:SF4">
    <property type="entry name" value="GLYCEROL-1-PHOSPHATE PHOSPHOHYDROLASE 1-RELATED"/>
    <property type="match status" value="1"/>
</dbReference>
<comment type="caution">
    <text evidence="1">The sequence shown here is derived from an EMBL/GenBank/DDBJ whole genome shotgun (WGS) entry which is preliminary data.</text>
</comment>
<dbReference type="Gene3D" id="1.10.150.240">
    <property type="entry name" value="Putative phosphatase, domain 2"/>
    <property type="match status" value="1"/>
</dbReference>
<dbReference type="OrthoDB" id="9800058at2"/>
<protein>
    <submittedName>
        <fullName evidence="1">HAD family hydrolase</fullName>
    </submittedName>
</protein>
<evidence type="ECO:0000313" key="2">
    <source>
        <dbReference type="Proteomes" id="UP000298424"/>
    </source>
</evidence>
<evidence type="ECO:0000313" key="1">
    <source>
        <dbReference type="EMBL" id="TFD25135.1"/>
    </source>
</evidence>
<keyword evidence="2" id="KW-1185">Reference proteome</keyword>
<dbReference type="FunFam" id="3.40.50.1000:FF:000162">
    <property type="entry name" value="HAD-like protein"/>
    <property type="match status" value="1"/>
</dbReference>
<dbReference type="InterPro" id="IPR036412">
    <property type="entry name" value="HAD-like_sf"/>
</dbReference>
<dbReference type="InterPro" id="IPR006439">
    <property type="entry name" value="HAD-SF_hydro_IA"/>
</dbReference>
<name>A0A4R8ZDW8_9MICO</name>
<reference evidence="1 2" key="1">
    <citation type="submission" date="2019-03" db="EMBL/GenBank/DDBJ databases">
        <title>Genomics of glacier-inhabiting Cryobacterium strains.</title>
        <authorList>
            <person name="Liu Q."/>
            <person name="Xin Y.-H."/>
        </authorList>
    </citation>
    <scope>NUCLEOTIDE SEQUENCE [LARGE SCALE GENOMIC DNA]</scope>
    <source>
        <strain evidence="1 2">TMT1-1</strain>
    </source>
</reference>
<dbReference type="Pfam" id="PF00702">
    <property type="entry name" value="Hydrolase"/>
    <property type="match status" value="1"/>
</dbReference>
<dbReference type="RefSeq" id="WP_134572553.1">
    <property type="nucleotide sequence ID" value="NZ_SOGT01000012.1"/>
</dbReference>
<dbReference type="EMBL" id="SOGT01000012">
    <property type="protein sequence ID" value="TFD25135.1"/>
    <property type="molecule type" value="Genomic_DNA"/>
</dbReference>
<organism evidence="1 2">
    <name type="scientific">Cryobacterium lyxosi</name>
    <dbReference type="NCBI Taxonomy" id="1259228"/>
    <lineage>
        <taxon>Bacteria</taxon>
        <taxon>Bacillati</taxon>
        <taxon>Actinomycetota</taxon>
        <taxon>Actinomycetes</taxon>
        <taxon>Micrococcales</taxon>
        <taxon>Microbacteriaceae</taxon>
        <taxon>Cryobacterium</taxon>
    </lineage>
</organism>
<sequence length="226" mass="23966">MPDLSFATENVLQGRTFDAVLFDMDGTLIDSTPAVNRSWAVWGREWGVAKDETVHGRPARDIIAELVPAARVDEAIDRILALETADTQDITVLPGAAALLDSLPESRRAIVTSCARPLAVARLAASALVAPSVIVTIDDTPRGKPFPEPFLEGAARLGVDPRRCLVIEDAPAGLQAGRAAGCTTIGVAGTYPAAELEADLVVPGLDHLRIECTDDGLIVRFKLPKN</sequence>
<dbReference type="NCBIfam" id="TIGR01509">
    <property type="entry name" value="HAD-SF-IA-v3"/>
    <property type="match status" value="1"/>
</dbReference>